<keyword evidence="4" id="KW-0132">Cell division</keyword>
<dbReference type="GO" id="GO:0017038">
    <property type="term" value="P:protein import"/>
    <property type="evidence" value="ECO:0007669"/>
    <property type="project" value="InterPro"/>
</dbReference>
<dbReference type="NCBIfam" id="TIGR02802">
    <property type="entry name" value="Pal_lipo"/>
    <property type="match status" value="1"/>
</dbReference>
<dbReference type="CDD" id="cd07185">
    <property type="entry name" value="OmpA_C-like"/>
    <property type="match status" value="1"/>
</dbReference>
<dbReference type="Pfam" id="PF00691">
    <property type="entry name" value="OmpA"/>
    <property type="match status" value="1"/>
</dbReference>
<evidence type="ECO:0000259" key="12">
    <source>
        <dbReference type="PROSITE" id="PS51123"/>
    </source>
</evidence>
<keyword evidence="7" id="KW-0472">Membrane</keyword>
<dbReference type="SUPFAM" id="SSF69304">
    <property type="entry name" value="Tricorn protease N-terminal domain"/>
    <property type="match status" value="1"/>
</dbReference>
<dbReference type="HAMAP" id="MF_00671">
    <property type="entry name" value="TolB"/>
    <property type="match status" value="1"/>
</dbReference>
<keyword evidence="6" id="KW-0574">Periplasm</keyword>
<sequence length="562" mass="60364">GLLGNAGNAWAQSIRLDVNGVGNTQIPIAIPSFINEEGTGVAVSQIIMADLERSGQLRRVDASGINMNENSKPDFTLWRQKIADALAAGSVAPSTSGGWDVHFSLWDVVRGNTLLQQTVSVAQGDLRLAAHRVADLIYEKLTGQKGIFTSRLAYITKSKGSYQLWITDSDGDGAQVALTSREPIISPTWSPRGDELAYVSFETGKPVVYIHEVANGKRRVIANFKGSNSAPAWAPDGQSLVVSLSRAGGTQLFRVSRTGGAAQQLTHSTSINTEASYSPDGAFIYFVSDRGGGPQIYRMSAAGGAAERITFSGSYNISPSISPDGRHMAYISREGGGFKLRVMDLSSGESRAITQTLEDERPSFAGNSRLIVYATRQAGAELLMNTTLDGSVKTRLMTRRGDIREPSWGHLNNKKSTAAADGSATGQDADSSSTSRGVAPVEARSSSVKQPSSNEERLVYFDYDSYIIKPEYTAVVAQNAAYLKADKTRKATLEGHADARGGREYNLALGQKRADAVRQALSLLGVGDEQLEAVSFGKEKPVALGMDEESHAQNRRVEIVYK</sequence>
<evidence type="ECO:0000256" key="11">
    <source>
        <dbReference type="SAM" id="MobiDB-lite"/>
    </source>
</evidence>
<dbReference type="InterPro" id="IPR014169">
    <property type="entry name" value="Pal_lipo_C"/>
</dbReference>
<comment type="similarity">
    <text evidence="3">Belongs to the TolB family.</text>
</comment>
<dbReference type="GO" id="GO:0051301">
    <property type="term" value="P:cell division"/>
    <property type="evidence" value="ECO:0007669"/>
    <property type="project" value="UniProtKB-KW"/>
</dbReference>
<evidence type="ECO:0000256" key="6">
    <source>
        <dbReference type="ARBA" id="ARBA00022764"/>
    </source>
</evidence>
<reference evidence="13" key="1">
    <citation type="submission" date="2020-11" db="EMBL/GenBank/DDBJ databases">
        <authorList>
            <person name="Tran Van P."/>
        </authorList>
    </citation>
    <scope>NUCLEOTIDE SEQUENCE</scope>
</reference>
<name>A0A7R9AIA3_9CRUS</name>
<evidence type="ECO:0000256" key="8">
    <source>
        <dbReference type="ARBA" id="ARBA00023139"/>
    </source>
</evidence>
<dbReference type="EMBL" id="CAJPEV010013102">
    <property type="protein sequence ID" value="CAG0906668.1"/>
    <property type="molecule type" value="Genomic_DNA"/>
</dbReference>
<evidence type="ECO:0000256" key="3">
    <source>
        <dbReference type="ARBA" id="ARBA00009820"/>
    </source>
</evidence>
<dbReference type="Gene3D" id="3.40.50.10070">
    <property type="entry name" value="TolB, N-terminal domain"/>
    <property type="match status" value="1"/>
</dbReference>
<dbReference type="Pfam" id="PF07676">
    <property type="entry name" value="PD40"/>
    <property type="match status" value="4"/>
</dbReference>
<keyword evidence="14" id="KW-1185">Reference proteome</keyword>
<dbReference type="InterPro" id="IPR011042">
    <property type="entry name" value="6-blade_b-propeller_TolB-like"/>
</dbReference>
<dbReference type="InterPro" id="IPR039001">
    <property type="entry name" value="Pal"/>
</dbReference>
<dbReference type="InterPro" id="IPR036737">
    <property type="entry name" value="OmpA-like_sf"/>
</dbReference>
<evidence type="ECO:0000256" key="9">
    <source>
        <dbReference type="ARBA" id="ARBA00023288"/>
    </source>
</evidence>
<dbReference type="Gene3D" id="2.120.10.30">
    <property type="entry name" value="TolB, C-terminal domain"/>
    <property type="match status" value="1"/>
</dbReference>
<proteinExistence type="inferred from homology"/>
<feature type="non-terminal residue" evidence="13">
    <location>
        <position position="562"/>
    </location>
</feature>
<protein>
    <recommendedName>
        <fullName evidence="12">OmpA-like domain-containing protein</fullName>
    </recommendedName>
</protein>
<dbReference type="GO" id="GO:0016020">
    <property type="term" value="C:membrane"/>
    <property type="evidence" value="ECO:0007669"/>
    <property type="project" value="UniProtKB-SubCell"/>
</dbReference>
<feature type="non-terminal residue" evidence="13">
    <location>
        <position position="1"/>
    </location>
</feature>
<dbReference type="InterPro" id="IPR014167">
    <property type="entry name" value="Tol-Pal_TolB"/>
</dbReference>
<dbReference type="EMBL" id="LR912620">
    <property type="protein sequence ID" value="CAD7254827.1"/>
    <property type="molecule type" value="Genomic_DNA"/>
</dbReference>
<keyword evidence="10" id="KW-0131">Cell cycle</keyword>
<feature type="domain" description="OmpA-like" evidence="12">
    <location>
        <begin position="448"/>
        <end position="562"/>
    </location>
</feature>
<keyword evidence="9" id="KW-0449">Lipoprotein</keyword>
<dbReference type="InterPro" id="IPR007195">
    <property type="entry name" value="TolB_N"/>
</dbReference>
<dbReference type="PANTHER" id="PTHR36842">
    <property type="entry name" value="PROTEIN TOLB HOMOLOG"/>
    <property type="match status" value="1"/>
</dbReference>
<evidence type="ECO:0000256" key="5">
    <source>
        <dbReference type="ARBA" id="ARBA00022729"/>
    </source>
</evidence>
<organism evidence="13">
    <name type="scientific">Darwinula stevensoni</name>
    <dbReference type="NCBI Taxonomy" id="69355"/>
    <lineage>
        <taxon>Eukaryota</taxon>
        <taxon>Metazoa</taxon>
        <taxon>Ecdysozoa</taxon>
        <taxon>Arthropoda</taxon>
        <taxon>Crustacea</taxon>
        <taxon>Oligostraca</taxon>
        <taxon>Ostracoda</taxon>
        <taxon>Podocopa</taxon>
        <taxon>Podocopida</taxon>
        <taxon>Darwinulocopina</taxon>
        <taxon>Darwinuloidea</taxon>
        <taxon>Darwinulidae</taxon>
        <taxon>Darwinula</taxon>
    </lineage>
</organism>
<dbReference type="PROSITE" id="PS01068">
    <property type="entry name" value="OMPA_1"/>
    <property type="match status" value="1"/>
</dbReference>
<accession>A0A7R9AIA3</accession>
<dbReference type="HAMAP" id="MF_02204">
    <property type="entry name" value="Pal"/>
    <property type="match status" value="1"/>
</dbReference>
<dbReference type="SUPFAM" id="SSF52964">
    <property type="entry name" value="TolB, N-terminal domain"/>
    <property type="match status" value="1"/>
</dbReference>
<evidence type="ECO:0000313" key="14">
    <source>
        <dbReference type="Proteomes" id="UP000677054"/>
    </source>
</evidence>
<dbReference type="InterPro" id="IPR006665">
    <property type="entry name" value="OmpA-like"/>
</dbReference>
<dbReference type="Pfam" id="PF04052">
    <property type="entry name" value="TolB_N"/>
    <property type="match status" value="1"/>
</dbReference>
<evidence type="ECO:0000256" key="10">
    <source>
        <dbReference type="ARBA" id="ARBA00023306"/>
    </source>
</evidence>
<evidence type="ECO:0000256" key="4">
    <source>
        <dbReference type="ARBA" id="ARBA00022618"/>
    </source>
</evidence>
<keyword evidence="8" id="KW-0564">Palmitate</keyword>
<dbReference type="PROSITE" id="PS51123">
    <property type="entry name" value="OMPA_2"/>
    <property type="match status" value="1"/>
</dbReference>
<comment type="subcellular location">
    <subcellularLocation>
        <location evidence="1">Membrane</location>
    </subcellularLocation>
    <subcellularLocation>
        <location evidence="2">Periplasm</location>
    </subcellularLocation>
</comment>
<evidence type="ECO:0000256" key="7">
    <source>
        <dbReference type="ARBA" id="ARBA00023136"/>
    </source>
</evidence>
<dbReference type="Proteomes" id="UP000677054">
    <property type="component" value="Unassembled WGS sequence"/>
</dbReference>
<evidence type="ECO:0000256" key="2">
    <source>
        <dbReference type="ARBA" id="ARBA00004418"/>
    </source>
</evidence>
<dbReference type="NCBIfam" id="TIGR02800">
    <property type="entry name" value="propeller_TolB"/>
    <property type="match status" value="1"/>
</dbReference>
<dbReference type="AlphaFoldDB" id="A0A7R9AIA3"/>
<dbReference type="InterPro" id="IPR006664">
    <property type="entry name" value="OMP_bac"/>
</dbReference>
<dbReference type="InterPro" id="IPR006690">
    <property type="entry name" value="OMPA-like_CS"/>
</dbReference>
<dbReference type="SUPFAM" id="SSF103088">
    <property type="entry name" value="OmpA-like"/>
    <property type="match status" value="1"/>
</dbReference>
<dbReference type="Gene3D" id="3.30.1330.60">
    <property type="entry name" value="OmpA-like domain"/>
    <property type="match status" value="1"/>
</dbReference>
<evidence type="ECO:0000313" key="13">
    <source>
        <dbReference type="EMBL" id="CAD7254827.1"/>
    </source>
</evidence>
<dbReference type="InterPro" id="IPR011659">
    <property type="entry name" value="WD40"/>
</dbReference>
<evidence type="ECO:0000256" key="1">
    <source>
        <dbReference type="ARBA" id="ARBA00004370"/>
    </source>
</evidence>
<gene>
    <name evidence="13" type="ORF">DSTB1V02_LOCUS14573</name>
</gene>
<keyword evidence="5" id="KW-0732">Signal</keyword>
<dbReference type="OrthoDB" id="10256793at2759"/>
<dbReference type="PANTHER" id="PTHR36842:SF1">
    <property type="entry name" value="PROTEIN TOLB"/>
    <property type="match status" value="1"/>
</dbReference>
<dbReference type="PRINTS" id="PR01021">
    <property type="entry name" value="OMPADOMAIN"/>
</dbReference>
<feature type="compositionally biased region" description="Polar residues" evidence="11">
    <location>
        <begin position="424"/>
        <end position="436"/>
    </location>
</feature>
<feature type="region of interest" description="Disordered" evidence="11">
    <location>
        <begin position="397"/>
        <end position="451"/>
    </location>
</feature>